<proteinExistence type="predicted"/>
<keyword evidence="3" id="KW-1185">Reference proteome</keyword>
<sequence>MEDSYGIFTTDGETISGSLHDDYAVNLAERLDESTASLYINTKNGVLLLGTAVNVQKTGRRPDTFIYLEKTDIEKELPPRIDLLYIHEFYKRVKNRLSKIEYEIRNLASDDSFFDERNKRITSSLSGSNVADYAIGRLLLSKETVCVSDDLSKSVDFVVAVTEKLSSYISAGFTIVVSKRTFRGADLLVTEKFSGDVQIYLDTEKINDKKRAVIYKNIGVFAQNPKIRQKISGAYTKNSLTEELVTQIKLKEGTNSKKSGELEEFLREENIEFSRENTDSFSPENYESRPVSKKSAVNEAGYSDWKINDYDRENLMLEYEKHMEKKHKGRVKIIALLAVILLLAAGVVFFSGYTGFFGSNDKETDIPHITPSATIVPEPSQGAVVERLNSTPGNMPEEFLGFGSAYMITVSEPSDASFDVTSQFLPDKEYFLMIYNQSGYSWEPADTSPLVSNESAIAYIEKSGIYRLFIKREN</sequence>
<accession>A0AAF0FQ76</accession>
<name>A0AAF0FQ76_9EURY</name>
<evidence type="ECO:0000256" key="1">
    <source>
        <dbReference type="SAM" id="Phobius"/>
    </source>
</evidence>
<dbReference type="RefSeq" id="WP_278099363.1">
    <property type="nucleotide sequence ID" value="NZ_CP091092.1"/>
</dbReference>
<dbReference type="GeneID" id="79950800"/>
<keyword evidence="1" id="KW-0472">Membrane</keyword>
<dbReference type="AlphaFoldDB" id="A0AAF0FQ76"/>
<protein>
    <submittedName>
        <fullName evidence="2">Uncharacterized protein</fullName>
    </submittedName>
</protein>
<dbReference type="EMBL" id="CP091092">
    <property type="protein sequence ID" value="WFN36527.1"/>
    <property type="molecule type" value="Genomic_DNA"/>
</dbReference>
<gene>
    <name evidence="2" type="ORF">L1994_10340</name>
</gene>
<organism evidence="2 3">
    <name type="scientific">Methanomicrobium antiquum</name>
    <dbReference type="NCBI Taxonomy" id="487686"/>
    <lineage>
        <taxon>Archaea</taxon>
        <taxon>Methanobacteriati</taxon>
        <taxon>Methanobacteriota</taxon>
        <taxon>Stenosarchaea group</taxon>
        <taxon>Methanomicrobia</taxon>
        <taxon>Methanomicrobiales</taxon>
        <taxon>Methanomicrobiaceae</taxon>
        <taxon>Methanomicrobium</taxon>
    </lineage>
</organism>
<dbReference type="KEGG" id="manq:L1994_10340"/>
<feature type="transmembrane region" description="Helical" evidence="1">
    <location>
        <begin position="333"/>
        <end position="353"/>
    </location>
</feature>
<reference evidence="2" key="1">
    <citation type="submission" date="2022-01" db="EMBL/GenBank/DDBJ databases">
        <title>Complete genome of Methanomicrobium antiquum DSM 21220.</title>
        <authorList>
            <person name="Chen S.-C."/>
            <person name="You Y.-T."/>
            <person name="Zhou Y.-Z."/>
            <person name="Lai M.-C."/>
        </authorList>
    </citation>
    <scope>NUCLEOTIDE SEQUENCE</scope>
    <source>
        <strain evidence="2">DSM 21220</strain>
    </source>
</reference>
<keyword evidence="1" id="KW-0812">Transmembrane</keyword>
<evidence type="ECO:0000313" key="3">
    <source>
        <dbReference type="Proteomes" id="UP001218895"/>
    </source>
</evidence>
<dbReference type="Proteomes" id="UP001218895">
    <property type="component" value="Chromosome"/>
</dbReference>
<evidence type="ECO:0000313" key="2">
    <source>
        <dbReference type="EMBL" id="WFN36527.1"/>
    </source>
</evidence>
<keyword evidence="1" id="KW-1133">Transmembrane helix</keyword>